<dbReference type="HOGENOM" id="CLU_2337663_0_0_1"/>
<dbReference type="Gramene" id="PGSC0003DMT400055878">
    <property type="protein sequence ID" value="PGSC0003DMT400055878"/>
    <property type="gene ID" value="PGSC0003DMG400021703"/>
</dbReference>
<dbReference type="EnsemblPlants" id="PGSC0003DMT400055878">
    <property type="protein sequence ID" value="PGSC0003DMT400055878"/>
    <property type="gene ID" value="PGSC0003DMG400021703"/>
</dbReference>
<dbReference type="AlphaFoldDB" id="M1BYP9"/>
<protein>
    <submittedName>
        <fullName evidence="1">Uncharacterized protein</fullName>
    </submittedName>
</protein>
<dbReference type="InParanoid" id="M1BYP9"/>
<accession>M1BYP9</accession>
<name>M1BYP9_SOLTU</name>
<dbReference type="PaxDb" id="4113-PGSC0003DMT400055878"/>
<dbReference type="Proteomes" id="UP000011115">
    <property type="component" value="Unassembled WGS sequence"/>
</dbReference>
<sequence length="98" mass="11143">MTSLPPFFTRGFWFVCQSFEARRGREGIENRGFRDGSLERGREERKWWWAGGGLLAVVDPFGVKFGGFGSGFWSEFAGKRKSFGRPFPGGVPVVWMGW</sequence>
<organism evidence="1 2">
    <name type="scientific">Solanum tuberosum</name>
    <name type="common">Potato</name>
    <dbReference type="NCBI Taxonomy" id="4113"/>
    <lineage>
        <taxon>Eukaryota</taxon>
        <taxon>Viridiplantae</taxon>
        <taxon>Streptophyta</taxon>
        <taxon>Embryophyta</taxon>
        <taxon>Tracheophyta</taxon>
        <taxon>Spermatophyta</taxon>
        <taxon>Magnoliopsida</taxon>
        <taxon>eudicotyledons</taxon>
        <taxon>Gunneridae</taxon>
        <taxon>Pentapetalae</taxon>
        <taxon>asterids</taxon>
        <taxon>lamiids</taxon>
        <taxon>Solanales</taxon>
        <taxon>Solanaceae</taxon>
        <taxon>Solanoideae</taxon>
        <taxon>Solaneae</taxon>
        <taxon>Solanum</taxon>
    </lineage>
</organism>
<proteinExistence type="predicted"/>
<reference evidence="1" key="2">
    <citation type="submission" date="2015-06" db="UniProtKB">
        <authorList>
            <consortium name="EnsemblPlants"/>
        </authorList>
    </citation>
    <scope>IDENTIFICATION</scope>
    <source>
        <strain evidence="1">DM1-3 516 R44</strain>
    </source>
</reference>
<reference evidence="2" key="1">
    <citation type="journal article" date="2011" name="Nature">
        <title>Genome sequence and analysis of the tuber crop potato.</title>
        <authorList>
            <consortium name="The Potato Genome Sequencing Consortium"/>
        </authorList>
    </citation>
    <scope>NUCLEOTIDE SEQUENCE [LARGE SCALE GENOMIC DNA]</scope>
    <source>
        <strain evidence="2">cv. DM1-3 516 R44</strain>
    </source>
</reference>
<evidence type="ECO:0000313" key="2">
    <source>
        <dbReference type="Proteomes" id="UP000011115"/>
    </source>
</evidence>
<keyword evidence="2" id="KW-1185">Reference proteome</keyword>
<evidence type="ECO:0000313" key="1">
    <source>
        <dbReference type="EnsemblPlants" id="PGSC0003DMT400055878"/>
    </source>
</evidence>